<feature type="region of interest" description="Disordered" evidence="1">
    <location>
        <begin position="1"/>
        <end position="31"/>
    </location>
</feature>
<dbReference type="InterPro" id="IPR036249">
    <property type="entry name" value="Thioredoxin-like_sf"/>
</dbReference>
<dbReference type="EMBL" id="BJWH01000018">
    <property type="protein sequence ID" value="GEL99534.1"/>
    <property type="molecule type" value="Genomic_DNA"/>
</dbReference>
<dbReference type="Gene3D" id="3.40.30.10">
    <property type="entry name" value="Glutaredoxin"/>
    <property type="match status" value="1"/>
</dbReference>
<keyword evidence="2" id="KW-1133">Transmembrane helix</keyword>
<evidence type="ECO:0000313" key="4">
    <source>
        <dbReference type="EMBL" id="GEL99534.1"/>
    </source>
</evidence>
<evidence type="ECO:0000256" key="2">
    <source>
        <dbReference type="SAM" id="Phobius"/>
    </source>
</evidence>
<dbReference type="RefSeq" id="WP_146847180.1">
    <property type="nucleotide sequence ID" value="NZ_BJWH01000018.1"/>
</dbReference>
<comment type="caution">
    <text evidence="4">The sequence shown here is derived from an EMBL/GenBank/DDBJ whole genome shotgun (WGS) entry which is preliminary data.</text>
</comment>
<dbReference type="SUPFAM" id="SSF52833">
    <property type="entry name" value="Thioredoxin-like"/>
    <property type="match status" value="1"/>
</dbReference>
<dbReference type="Proteomes" id="UP000321049">
    <property type="component" value="Unassembled WGS sequence"/>
</dbReference>
<evidence type="ECO:0000256" key="1">
    <source>
        <dbReference type="SAM" id="MobiDB-lite"/>
    </source>
</evidence>
<sequence>MPTNDPRPTKAVRRDEARAKAAQMRKEQERKAKRNRILAIGGLVVAVVALVAVAFSIVNQNRANEAANSNVAYGQGVEGVIAPTLADVTSPAPANDKGGIPVSGTSGDDVGTVGDDDVDLTIYFDYMCPYCGQFDQINSADLDAMLEEDGVTITYHPVSILDRLSAGSSYSTRAVNATAIVADKSPEHFTAFVTAMYDDQPAEGTSGRSDAEIAEIAESVGVPAEVTATFTDTVSGTFDTQDEEGVEGTWRTFAPWSAAATNQAGTDVPEFSTPTVLINGEPFQGWQEPGALKQAVDAAKS</sequence>
<feature type="region of interest" description="Disordered" evidence="1">
    <location>
        <begin position="282"/>
        <end position="301"/>
    </location>
</feature>
<feature type="domain" description="Thioredoxin-like fold" evidence="3">
    <location>
        <begin position="118"/>
        <end position="298"/>
    </location>
</feature>
<dbReference type="CDD" id="cd02972">
    <property type="entry name" value="DsbA_family"/>
    <property type="match status" value="1"/>
</dbReference>
<name>A0A511JNM9_9CELL</name>
<keyword evidence="2" id="KW-0812">Transmembrane</keyword>
<accession>A0A511JNM9</accession>
<keyword evidence="2" id="KW-0472">Membrane</keyword>
<reference evidence="4 5" key="1">
    <citation type="submission" date="2019-07" db="EMBL/GenBank/DDBJ databases">
        <title>Whole genome shotgun sequence of Cellulomonas terrae NBRC 100819.</title>
        <authorList>
            <person name="Hosoyama A."/>
            <person name="Uohara A."/>
            <person name="Ohji S."/>
            <person name="Ichikawa N."/>
        </authorList>
    </citation>
    <scope>NUCLEOTIDE SEQUENCE [LARGE SCALE GENOMIC DNA]</scope>
    <source>
        <strain evidence="4 5">NBRC 100819</strain>
    </source>
</reference>
<keyword evidence="5" id="KW-1185">Reference proteome</keyword>
<dbReference type="InterPro" id="IPR012336">
    <property type="entry name" value="Thioredoxin-like_fold"/>
</dbReference>
<feature type="region of interest" description="Disordered" evidence="1">
    <location>
        <begin position="92"/>
        <end position="111"/>
    </location>
</feature>
<dbReference type="AlphaFoldDB" id="A0A511JNM9"/>
<gene>
    <name evidence="4" type="ORF">CTE05_30810</name>
</gene>
<feature type="compositionally biased region" description="Low complexity" evidence="1">
    <location>
        <begin position="102"/>
        <end position="111"/>
    </location>
</feature>
<evidence type="ECO:0000313" key="5">
    <source>
        <dbReference type="Proteomes" id="UP000321049"/>
    </source>
</evidence>
<dbReference type="OrthoDB" id="117402at2"/>
<proteinExistence type="predicted"/>
<protein>
    <recommendedName>
        <fullName evidence="3">Thioredoxin-like fold domain-containing protein</fullName>
    </recommendedName>
</protein>
<evidence type="ECO:0000259" key="3">
    <source>
        <dbReference type="Pfam" id="PF13462"/>
    </source>
</evidence>
<feature type="compositionally biased region" description="Basic and acidic residues" evidence="1">
    <location>
        <begin position="12"/>
        <end position="30"/>
    </location>
</feature>
<dbReference type="Pfam" id="PF13462">
    <property type="entry name" value="Thioredoxin_4"/>
    <property type="match status" value="1"/>
</dbReference>
<feature type="transmembrane region" description="Helical" evidence="2">
    <location>
        <begin position="37"/>
        <end position="58"/>
    </location>
</feature>
<organism evidence="4 5">
    <name type="scientific">Cellulomonas terrae</name>
    <dbReference type="NCBI Taxonomy" id="311234"/>
    <lineage>
        <taxon>Bacteria</taxon>
        <taxon>Bacillati</taxon>
        <taxon>Actinomycetota</taxon>
        <taxon>Actinomycetes</taxon>
        <taxon>Micrococcales</taxon>
        <taxon>Cellulomonadaceae</taxon>
        <taxon>Cellulomonas</taxon>
    </lineage>
</organism>